<dbReference type="RefSeq" id="WP_085864725.1">
    <property type="nucleotide sequence ID" value="NZ_FWFT01000003.1"/>
</dbReference>
<dbReference type="Proteomes" id="UP000193623">
    <property type="component" value="Unassembled WGS sequence"/>
</dbReference>
<gene>
    <name evidence="1" type="ORF">PSJ8397_02333</name>
</gene>
<reference evidence="1 2" key="1">
    <citation type="submission" date="2017-03" db="EMBL/GenBank/DDBJ databases">
        <authorList>
            <person name="Afonso C.L."/>
            <person name="Miller P.J."/>
            <person name="Scott M.A."/>
            <person name="Spackman E."/>
            <person name="Goraichik I."/>
            <person name="Dimitrov K.M."/>
            <person name="Suarez D.L."/>
            <person name="Swayne D.E."/>
        </authorList>
    </citation>
    <scope>NUCLEOTIDE SEQUENCE [LARGE SCALE GENOMIC DNA]</scope>
    <source>
        <strain evidence="1 2">CECT 8397</strain>
    </source>
</reference>
<protein>
    <submittedName>
        <fullName evidence="1">Uncharacterized protein</fullName>
    </submittedName>
</protein>
<organism evidence="1 2">
    <name type="scientific">Pseudooctadecabacter jejudonensis</name>
    <dbReference type="NCBI Taxonomy" id="1391910"/>
    <lineage>
        <taxon>Bacteria</taxon>
        <taxon>Pseudomonadati</taxon>
        <taxon>Pseudomonadota</taxon>
        <taxon>Alphaproteobacteria</taxon>
        <taxon>Rhodobacterales</taxon>
        <taxon>Paracoccaceae</taxon>
        <taxon>Pseudooctadecabacter</taxon>
    </lineage>
</organism>
<keyword evidence="2" id="KW-1185">Reference proteome</keyword>
<dbReference type="EMBL" id="FWFT01000003">
    <property type="protein sequence ID" value="SLN44840.1"/>
    <property type="molecule type" value="Genomic_DNA"/>
</dbReference>
<name>A0A1Y5SNW4_9RHOB</name>
<dbReference type="AlphaFoldDB" id="A0A1Y5SNW4"/>
<accession>A0A1Y5SNW4</accession>
<evidence type="ECO:0000313" key="1">
    <source>
        <dbReference type="EMBL" id="SLN44840.1"/>
    </source>
</evidence>
<proteinExistence type="predicted"/>
<evidence type="ECO:0000313" key="2">
    <source>
        <dbReference type="Proteomes" id="UP000193623"/>
    </source>
</evidence>
<sequence>MTTIDDTADTTPSNKGAIPFLIHTSAWAGAGYEVPQCDGTHFINLATFQTSDLHGLDARQIFIASDFEKPDIVSVVEKLSAIDYDGEIIVVCKATSTASSMQSLLRTAFAQQNIEILEVSTHNAPPPDRLKAYEAKTAPRMGSNKPNLTLYDIVETLQDCAAAVERVAYRLATIRETHVVSNLISFAAQTSKTAAEVIEDHK</sequence>